<comment type="similarity">
    <text evidence="1 2">Belongs to the dTDP-4-dehydrorhamnose reductase family.</text>
</comment>
<evidence type="ECO:0000313" key="4">
    <source>
        <dbReference type="EMBL" id="OGG51693.1"/>
    </source>
</evidence>
<dbReference type="GO" id="GO:0008831">
    <property type="term" value="F:dTDP-4-dehydrorhamnose reductase activity"/>
    <property type="evidence" value="ECO:0007669"/>
    <property type="project" value="UniProtKB-EC"/>
</dbReference>
<reference evidence="4 5" key="1">
    <citation type="journal article" date="2016" name="Nat. Commun.">
        <title>Thousands of microbial genomes shed light on interconnected biogeochemical processes in an aquifer system.</title>
        <authorList>
            <person name="Anantharaman K."/>
            <person name="Brown C.T."/>
            <person name="Hug L.A."/>
            <person name="Sharon I."/>
            <person name="Castelle C.J."/>
            <person name="Probst A.J."/>
            <person name="Thomas B.C."/>
            <person name="Singh A."/>
            <person name="Wilkins M.J."/>
            <person name="Karaoz U."/>
            <person name="Brodie E.L."/>
            <person name="Williams K.H."/>
            <person name="Hubbard S.S."/>
            <person name="Banfield J.F."/>
        </authorList>
    </citation>
    <scope>NUCLEOTIDE SEQUENCE [LARGE SCALE GENOMIC DNA]</scope>
</reference>
<accession>A0A1F6CRB7</accession>
<evidence type="ECO:0000256" key="1">
    <source>
        <dbReference type="ARBA" id="ARBA00010944"/>
    </source>
</evidence>
<dbReference type="Gene3D" id="3.40.50.720">
    <property type="entry name" value="NAD(P)-binding Rossmann-like Domain"/>
    <property type="match status" value="1"/>
</dbReference>
<dbReference type="Gene3D" id="3.90.25.10">
    <property type="entry name" value="UDP-galactose 4-epimerase, domain 1"/>
    <property type="match status" value="1"/>
</dbReference>
<dbReference type="PANTHER" id="PTHR10491:SF4">
    <property type="entry name" value="METHIONINE ADENOSYLTRANSFERASE 2 SUBUNIT BETA"/>
    <property type="match status" value="1"/>
</dbReference>
<name>A0A1F6CRB7_9BACT</name>
<protein>
    <recommendedName>
        <fullName evidence="2">dTDP-4-dehydrorhamnose reductase</fullName>
        <ecNumber evidence="2">1.1.1.133</ecNumber>
    </recommendedName>
</protein>
<comment type="pathway">
    <text evidence="2">Carbohydrate biosynthesis; dTDP-L-rhamnose biosynthesis.</text>
</comment>
<dbReference type="GO" id="GO:0005829">
    <property type="term" value="C:cytosol"/>
    <property type="evidence" value="ECO:0007669"/>
    <property type="project" value="TreeGrafter"/>
</dbReference>
<evidence type="ECO:0000259" key="3">
    <source>
        <dbReference type="Pfam" id="PF04321"/>
    </source>
</evidence>
<dbReference type="PANTHER" id="PTHR10491">
    <property type="entry name" value="DTDP-4-DEHYDRORHAMNOSE REDUCTASE"/>
    <property type="match status" value="1"/>
</dbReference>
<dbReference type="EC" id="1.1.1.133" evidence="2"/>
<comment type="function">
    <text evidence="2">Catalyzes the reduction of dTDP-6-deoxy-L-lyxo-4-hexulose to yield dTDP-L-rhamnose.</text>
</comment>
<evidence type="ECO:0000313" key="5">
    <source>
        <dbReference type="Proteomes" id="UP000176445"/>
    </source>
</evidence>
<organism evidence="4 5">
    <name type="scientific">Candidatus Kaiserbacteria bacterium RIFCSPHIGHO2_01_FULL_54_36b</name>
    <dbReference type="NCBI Taxonomy" id="1798483"/>
    <lineage>
        <taxon>Bacteria</taxon>
        <taxon>Candidatus Kaiseribacteriota</taxon>
    </lineage>
</organism>
<dbReference type="GO" id="GO:0019305">
    <property type="term" value="P:dTDP-rhamnose biosynthetic process"/>
    <property type="evidence" value="ECO:0007669"/>
    <property type="project" value="UniProtKB-UniPathway"/>
</dbReference>
<dbReference type="InterPro" id="IPR029903">
    <property type="entry name" value="RmlD-like-bd"/>
</dbReference>
<dbReference type="AlphaFoldDB" id="A0A1F6CRB7"/>
<sequence>MKKVLILGATGMLGSAVYGVLKDKYELALTVRSKEKIALLNSAYGGTDKHHVIEFDARNDGEYLRGVFDTVKDVDFAVNAIGITQPFATSDPALTYFINGELPHLLAETFGTRLVHIATDGVYDGTEGPYDENATKNPIGMYADSKSRGEPANCLTLRTSIIGREIEGKTGLLEWFLQQNGTTVKGFTHHFWNGITAKEFGNVCDKLISDPKLYPGAGVYHIFSSTVSKYDMLCAFKEKFGVNCKIVPESGSVINRTLATIHTLNADLGIPSFEKMLAQL</sequence>
<dbReference type="EMBL" id="MFKW01000019">
    <property type="protein sequence ID" value="OGG51693.1"/>
    <property type="molecule type" value="Genomic_DNA"/>
</dbReference>
<proteinExistence type="inferred from homology"/>
<evidence type="ECO:0000256" key="2">
    <source>
        <dbReference type="RuleBase" id="RU364082"/>
    </source>
</evidence>
<keyword evidence="2" id="KW-0560">Oxidoreductase</keyword>
<gene>
    <name evidence="4" type="ORF">A2704_05240</name>
</gene>
<feature type="domain" description="RmlD-like substrate binding" evidence="3">
    <location>
        <begin position="3"/>
        <end position="244"/>
    </location>
</feature>
<dbReference type="InterPro" id="IPR036291">
    <property type="entry name" value="NAD(P)-bd_dom_sf"/>
</dbReference>
<dbReference type="UniPathway" id="UPA00124"/>
<dbReference type="InterPro" id="IPR005913">
    <property type="entry name" value="dTDP_dehydrorham_reduct"/>
</dbReference>
<dbReference type="Pfam" id="PF04321">
    <property type="entry name" value="RmlD_sub_bind"/>
    <property type="match status" value="1"/>
</dbReference>
<comment type="caution">
    <text evidence="4">The sequence shown here is derived from an EMBL/GenBank/DDBJ whole genome shotgun (WGS) entry which is preliminary data.</text>
</comment>
<dbReference type="SUPFAM" id="SSF51735">
    <property type="entry name" value="NAD(P)-binding Rossmann-fold domains"/>
    <property type="match status" value="1"/>
</dbReference>
<dbReference type="Proteomes" id="UP000176445">
    <property type="component" value="Unassembled WGS sequence"/>
</dbReference>
<keyword evidence="2" id="KW-0521">NADP</keyword>